<dbReference type="EMBL" id="CACRXK020025831">
    <property type="protein sequence ID" value="CAB4039763.1"/>
    <property type="molecule type" value="Genomic_DNA"/>
</dbReference>
<name>A0A7D9K316_PARCT</name>
<comment type="caution">
    <text evidence="1">The sequence shown here is derived from an EMBL/GenBank/DDBJ whole genome shotgun (WGS) entry which is preliminary data.</text>
</comment>
<evidence type="ECO:0000313" key="2">
    <source>
        <dbReference type="Proteomes" id="UP001152795"/>
    </source>
</evidence>
<gene>
    <name evidence="1" type="ORF">PACLA_8A042601</name>
</gene>
<evidence type="ECO:0000313" key="1">
    <source>
        <dbReference type="EMBL" id="CAB4039763.1"/>
    </source>
</evidence>
<dbReference type="Proteomes" id="UP001152795">
    <property type="component" value="Unassembled WGS sequence"/>
</dbReference>
<sequence length="148" mass="17088">MFDSSNEQKEVKYLPDEFDGNVAVDLDELDNYLAEADDMSSLRNDPDWNVEDELDLDDRKDTVEFNEKNQDYSTASPQEEPKFPVFLSCLVSNFSMFCFNYKSEKPLLQVSKSGTMVTIEQCCKECQKDGVQPFKWHSQPFVFGRHAA</sequence>
<keyword evidence="2" id="KW-1185">Reference proteome</keyword>
<protein>
    <submittedName>
        <fullName evidence="1">Uncharacterized protein</fullName>
    </submittedName>
</protein>
<accession>A0A7D9K316</accession>
<organism evidence="1 2">
    <name type="scientific">Paramuricea clavata</name>
    <name type="common">Red gorgonian</name>
    <name type="synonym">Violescent sea-whip</name>
    <dbReference type="NCBI Taxonomy" id="317549"/>
    <lineage>
        <taxon>Eukaryota</taxon>
        <taxon>Metazoa</taxon>
        <taxon>Cnidaria</taxon>
        <taxon>Anthozoa</taxon>
        <taxon>Octocorallia</taxon>
        <taxon>Malacalcyonacea</taxon>
        <taxon>Plexauridae</taxon>
        <taxon>Paramuricea</taxon>
    </lineage>
</organism>
<proteinExistence type="predicted"/>
<feature type="non-terminal residue" evidence="1">
    <location>
        <position position="1"/>
    </location>
</feature>
<reference evidence="1" key="1">
    <citation type="submission" date="2020-04" db="EMBL/GenBank/DDBJ databases">
        <authorList>
            <person name="Alioto T."/>
            <person name="Alioto T."/>
            <person name="Gomez Garrido J."/>
        </authorList>
    </citation>
    <scope>NUCLEOTIDE SEQUENCE</scope>
    <source>
        <strain evidence="1">A484AB</strain>
    </source>
</reference>
<dbReference type="AlphaFoldDB" id="A0A7D9K316"/>